<feature type="region of interest" description="Disordered" evidence="1">
    <location>
        <begin position="1"/>
        <end position="60"/>
    </location>
</feature>
<protein>
    <submittedName>
        <fullName evidence="2">Uncharacterized protein</fullName>
    </submittedName>
</protein>
<evidence type="ECO:0000313" key="3">
    <source>
        <dbReference type="Proteomes" id="UP000069272"/>
    </source>
</evidence>
<sequence length="123" mass="12410">MCDPLDGTTTTATTTTTPTADTSASGNVTTVSGAGASSTSAGELADPGTASLQSSHSRQGSVDGVMQRCGLCSIISSLLRRAMCVGSRRGSGESYYQELAETNVSSFSSSSAILIKTNENCSP</sequence>
<dbReference type="VEuPathDB" id="VectorBase:AALB006121"/>
<dbReference type="EnsemblMetazoa" id="AALB006121-RA">
    <property type="protein sequence ID" value="AALB006121-PA"/>
    <property type="gene ID" value="AALB006121"/>
</dbReference>
<reference evidence="2 3" key="1">
    <citation type="journal article" date="2017" name="G3 (Bethesda)">
        <title>The Physical Genome Mapping of Anopheles albimanus Corrected Scaffold Misassemblies and Identified Interarm Rearrangements in Genus Anopheles.</title>
        <authorList>
            <person name="Artemov G.N."/>
            <person name="Peery A.N."/>
            <person name="Jiang X."/>
            <person name="Tu Z."/>
            <person name="Stegniy V.N."/>
            <person name="Sharakhova M.V."/>
            <person name="Sharakhov I.V."/>
        </authorList>
    </citation>
    <scope>NUCLEOTIDE SEQUENCE [LARGE SCALE GENOMIC DNA]</scope>
    <source>
        <strain evidence="2 3">ALBI9_A</strain>
    </source>
</reference>
<evidence type="ECO:0000313" key="2">
    <source>
        <dbReference type="EnsemblMetazoa" id="AALB006121-PA"/>
    </source>
</evidence>
<proteinExistence type="predicted"/>
<accession>A0A182FHX7</accession>
<dbReference type="AlphaFoldDB" id="A0A182FHX7"/>
<name>A0A182FHX7_ANOAL</name>
<feature type="compositionally biased region" description="Polar residues" evidence="1">
    <location>
        <begin position="50"/>
        <end position="60"/>
    </location>
</feature>
<dbReference type="Proteomes" id="UP000069272">
    <property type="component" value="Chromosome 3L"/>
</dbReference>
<feature type="compositionally biased region" description="Low complexity" evidence="1">
    <location>
        <begin position="8"/>
        <end position="42"/>
    </location>
</feature>
<organism evidence="2 3">
    <name type="scientific">Anopheles albimanus</name>
    <name type="common">New world malaria mosquito</name>
    <dbReference type="NCBI Taxonomy" id="7167"/>
    <lineage>
        <taxon>Eukaryota</taxon>
        <taxon>Metazoa</taxon>
        <taxon>Ecdysozoa</taxon>
        <taxon>Arthropoda</taxon>
        <taxon>Hexapoda</taxon>
        <taxon>Insecta</taxon>
        <taxon>Pterygota</taxon>
        <taxon>Neoptera</taxon>
        <taxon>Endopterygota</taxon>
        <taxon>Diptera</taxon>
        <taxon>Nematocera</taxon>
        <taxon>Culicoidea</taxon>
        <taxon>Culicidae</taxon>
        <taxon>Anophelinae</taxon>
        <taxon>Anopheles</taxon>
    </lineage>
</organism>
<reference evidence="2" key="2">
    <citation type="submission" date="2022-08" db="UniProtKB">
        <authorList>
            <consortium name="EnsemblMetazoa"/>
        </authorList>
    </citation>
    <scope>IDENTIFICATION</scope>
    <source>
        <strain evidence="2">STECLA/ALBI9_A</strain>
    </source>
</reference>
<evidence type="ECO:0000256" key="1">
    <source>
        <dbReference type="SAM" id="MobiDB-lite"/>
    </source>
</evidence>
<keyword evidence="3" id="KW-1185">Reference proteome</keyword>
<dbReference type="VEuPathDB" id="VectorBase:AALB20_030274"/>